<evidence type="ECO:0000259" key="7">
    <source>
        <dbReference type="SMART" id="SM00458"/>
    </source>
</evidence>
<dbReference type="InterPro" id="IPR029044">
    <property type="entry name" value="Nucleotide-diphossugar_trans"/>
</dbReference>
<dbReference type="PANTHER" id="PTHR11675:SF43">
    <property type="entry name" value="POLYPEPTIDE N-ACETYLGALACTOSAMINYLTRANSFERASE 1"/>
    <property type="match status" value="1"/>
</dbReference>
<dbReference type="PROSITE" id="PS50231">
    <property type="entry name" value="RICIN_B_LECTIN"/>
    <property type="match status" value="1"/>
</dbReference>
<sequence length="567" mass="65286">MIQLKSAPPLVPLPASCRDFWDCILSAALKEDLDLYLQQHFPENLVKVVRLPQRAGLIRARLEGFRHVTTEVVSFFDSHMEVNVDWLQPLLVEIKRDRRTVAMGHLDYIQPDTFQYSYVPEYHTRYGFDWRLVFFETYFLKSQERGKTVSDPLPGVVMVGPAFAINSDYFREIGTYDSGMKIWGGENLELAWRVWLCGGRLVHLPCSKIGHIARPQPYTFPEGRYETEIHNYKRAVEVWMGPYKRFVYEHHPRMKELDVGDLTERLLLKKNLGCRNFSWFLKNVWPELYPYNDNATHWGGVTHLSETLCLDNGEFLFVGPEPLRTKRCNFNSFSQGFSLTTDRRLRTTLQCVGVQEEGEDMVPVLITCNDGAVHTWMYTPSKQLKHDQTGLCLQLMQGPKLVMQVCRNGEDSQVWEFREQGDPTSIADLEVDQAQRHRERGASMETKSPVQMLYELEQQMRNMSLNLHQPILKDFTALAAGQVRQNFGTPEGEGQKIHAAPGNRQHPEIPGAVGHDKPISRDLIFTPRRPRLGEGVATSASATGRIASSKRRQSHALDWKRVDKVWR</sequence>
<comment type="subcellular location">
    <subcellularLocation>
        <location evidence="1 5">Golgi apparatus membrane</location>
        <topology evidence="1 5">Single-pass type II membrane protein</topology>
    </subcellularLocation>
</comment>
<dbReference type="GO" id="GO:0004653">
    <property type="term" value="F:polypeptide N-acetylgalactosaminyltransferase activity"/>
    <property type="evidence" value="ECO:0007669"/>
    <property type="project" value="TreeGrafter"/>
</dbReference>
<evidence type="ECO:0000256" key="5">
    <source>
        <dbReference type="RuleBase" id="RU361242"/>
    </source>
</evidence>
<dbReference type="Pfam" id="PF00652">
    <property type="entry name" value="Ricin_B_lectin"/>
    <property type="match status" value="1"/>
</dbReference>
<dbReference type="InterPro" id="IPR035992">
    <property type="entry name" value="Ricin_B-like_lectins"/>
</dbReference>
<keyword evidence="5" id="KW-0464">Manganese</keyword>
<dbReference type="Gene3D" id="2.80.10.50">
    <property type="match status" value="1"/>
</dbReference>
<keyword evidence="4 5" id="KW-1015">Disulfide bond</keyword>
<evidence type="ECO:0000256" key="6">
    <source>
        <dbReference type="SAM" id="MobiDB-lite"/>
    </source>
</evidence>
<dbReference type="GO" id="GO:0006493">
    <property type="term" value="P:protein O-linked glycosylation"/>
    <property type="evidence" value="ECO:0007669"/>
    <property type="project" value="TreeGrafter"/>
</dbReference>
<evidence type="ECO:0000313" key="9">
    <source>
        <dbReference type="Proteomes" id="UP000245119"/>
    </source>
</evidence>
<dbReference type="GO" id="GO:0030246">
    <property type="term" value="F:carbohydrate binding"/>
    <property type="evidence" value="ECO:0007669"/>
    <property type="project" value="UniProtKB-KW"/>
</dbReference>
<keyword evidence="3 5" id="KW-0333">Golgi apparatus</keyword>
<keyword evidence="5" id="KW-0808">Transferase</keyword>
<accession>A0A2T7NFP3</accession>
<comment type="similarity">
    <text evidence="5">Belongs to the glycosyltransferase 2 family. GalNAc-T subfamily.</text>
</comment>
<proteinExistence type="inferred from homology"/>
<keyword evidence="5" id="KW-0328">Glycosyltransferase</keyword>
<reference evidence="8 9" key="1">
    <citation type="submission" date="2018-04" db="EMBL/GenBank/DDBJ databases">
        <title>The genome of golden apple snail Pomacea canaliculata provides insight into stress tolerance and invasive adaptation.</title>
        <authorList>
            <person name="Liu C."/>
            <person name="Liu B."/>
            <person name="Ren Y."/>
            <person name="Zhang Y."/>
            <person name="Wang H."/>
            <person name="Li S."/>
            <person name="Jiang F."/>
            <person name="Yin L."/>
            <person name="Zhang G."/>
            <person name="Qian W."/>
            <person name="Fan W."/>
        </authorList>
    </citation>
    <scope>NUCLEOTIDE SEQUENCE [LARGE SCALE GENOMIC DNA]</scope>
    <source>
        <strain evidence="8">SZHN2017</strain>
        <tissue evidence="8">Muscle</tissue>
    </source>
</reference>
<evidence type="ECO:0000256" key="4">
    <source>
        <dbReference type="ARBA" id="ARBA00023157"/>
    </source>
</evidence>
<dbReference type="SUPFAM" id="SSF53448">
    <property type="entry name" value="Nucleotide-diphospho-sugar transferases"/>
    <property type="match status" value="1"/>
</dbReference>
<dbReference type="SUPFAM" id="SSF50370">
    <property type="entry name" value="Ricin B-like lectins"/>
    <property type="match status" value="1"/>
</dbReference>
<evidence type="ECO:0000313" key="8">
    <source>
        <dbReference type="EMBL" id="PVD19976.1"/>
    </source>
</evidence>
<dbReference type="PANTHER" id="PTHR11675">
    <property type="entry name" value="N-ACETYLGALACTOSAMINYLTRANSFERASE"/>
    <property type="match status" value="1"/>
</dbReference>
<feature type="domain" description="Ricin B lectin" evidence="7">
    <location>
        <begin position="298"/>
        <end position="418"/>
    </location>
</feature>
<dbReference type="UniPathway" id="UPA00378"/>
<dbReference type="AlphaFoldDB" id="A0A2T7NFP3"/>
<comment type="caution">
    <text evidence="8">The sequence shown here is derived from an EMBL/GenBank/DDBJ whole genome shotgun (WGS) entry which is preliminary data.</text>
</comment>
<evidence type="ECO:0000256" key="3">
    <source>
        <dbReference type="ARBA" id="ARBA00023034"/>
    </source>
</evidence>
<keyword evidence="2 5" id="KW-0430">Lectin</keyword>
<dbReference type="GO" id="GO:0000139">
    <property type="term" value="C:Golgi membrane"/>
    <property type="evidence" value="ECO:0007669"/>
    <property type="project" value="UniProtKB-SubCell"/>
</dbReference>
<keyword evidence="9" id="KW-1185">Reference proteome</keyword>
<dbReference type="Gene3D" id="3.90.550.10">
    <property type="entry name" value="Spore Coat Polysaccharide Biosynthesis Protein SpsA, Chain A"/>
    <property type="match status" value="1"/>
</dbReference>
<dbReference type="SMART" id="SM00458">
    <property type="entry name" value="RICIN"/>
    <property type="match status" value="1"/>
</dbReference>
<dbReference type="EMBL" id="PZQS01000013">
    <property type="protein sequence ID" value="PVD19976.1"/>
    <property type="molecule type" value="Genomic_DNA"/>
</dbReference>
<comment type="pathway">
    <text evidence="5">Protein modification; protein glycosylation.</text>
</comment>
<evidence type="ECO:0000256" key="2">
    <source>
        <dbReference type="ARBA" id="ARBA00022734"/>
    </source>
</evidence>
<organism evidence="8 9">
    <name type="scientific">Pomacea canaliculata</name>
    <name type="common">Golden apple snail</name>
    <dbReference type="NCBI Taxonomy" id="400727"/>
    <lineage>
        <taxon>Eukaryota</taxon>
        <taxon>Metazoa</taxon>
        <taxon>Spiralia</taxon>
        <taxon>Lophotrochozoa</taxon>
        <taxon>Mollusca</taxon>
        <taxon>Gastropoda</taxon>
        <taxon>Caenogastropoda</taxon>
        <taxon>Architaenioglossa</taxon>
        <taxon>Ampullarioidea</taxon>
        <taxon>Ampullariidae</taxon>
        <taxon>Pomacea</taxon>
    </lineage>
</organism>
<feature type="region of interest" description="Disordered" evidence="6">
    <location>
        <begin position="534"/>
        <end position="554"/>
    </location>
</feature>
<gene>
    <name evidence="8" type="ORF">C0Q70_20470</name>
</gene>
<dbReference type="Pfam" id="PF00535">
    <property type="entry name" value="Glycos_transf_2"/>
    <property type="match status" value="1"/>
</dbReference>
<name>A0A2T7NFP3_POMCA</name>
<dbReference type="InterPro" id="IPR001173">
    <property type="entry name" value="Glyco_trans_2-like"/>
</dbReference>
<protein>
    <recommendedName>
        <fullName evidence="5">Polypeptide N-acetylgalactosaminyltransferase</fullName>
        <ecNumber evidence="5">2.4.1.-</ecNumber>
    </recommendedName>
    <alternativeName>
        <fullName evidence="5">Protein-UDP acetylgalactosaminyltransferase</fullName>
    </alternativeName>
</protein>
<dbReference type="CDD" id="cd23441">
    <property type="entry name" value="beta-trefoil_Ricin_GALNT14-like"/>
    <property type="match status" value="1"/>
</dbReference>
<dbReference type="STRING" id="400727.A0A2T7NFP3"/>
<dbReference type="OrthoDB" id="6043972at2759"/>
<feature type="region of interest" description="Disordered" evidence="6">
    <location>
        <begin position="490"/>
        <end position="518"/>
    </location>
</feature>
<comment type="cofactor">
    <cofactor evidence="5">
        <name>Mn(2+)</name>
        <dbReference type="ChEBI" id="CHEBI:29035"/>
    </cofactor>
</comment>
<dbReference type="InterPro" id="IPR000772">
    <property type="entry name" value="Ricin_B_lectin"/>
</dbReference>
<dbReference type="EC" id="2.4.1.-" evidence="5"/>
<dbReference type="Proteomes" id="UP000245119">
    <property type="component" value="Linkage Group LG13"/>
</dbReference>
<evidence type="ECO:0000256" key="1">
    <source>
        <dbReference type="ARBA" id="ARBA00004323"/>
    </source>
</evidence>